<protein>
    <submittedName>
        <fullName evidence="1">Uncharacterized protein</fullName>
    </submittedName>
</protein>
<proteinExistence type="predicted"/>
<accession>A0A3D8JPT5</accession>
<dbReference type="EMBL" id="QRGA01000028">
    <property type="protein sequence ID" value="RDU94726.1"/>
    <property type="molecule type" value="Genomic_DNA"/>
</dbReference>
<dbReference type="Proteomes" id="UP000256838">
    <property type="component" value="Unassembled WGS sequence"/>
</dbReference>
<name>A0A3D8JPT5_9BURK</name>
<evidence type="ECO:0000313" key="1">
    <source>
        <dbReference type="EMBL" id="RDU94726.1"/>
    </source>
</evidence>
<keyword evidence="2" id="KW-1185">Reference proteome</keyword>
<organism evidence="1 2">
    <name type="scientific">Trinickia dinghuensis</name>
    <dbReference type="NCBI Taxonomy" id="2291023"/>
    <lineage>
        <taxon>Bacteria</taxon>
        <taxon>Pseudomonadati</taxon>
        <taxon>Pseudomonadota</taxon>
        <taxon>Betaproteobacteria</taxon>
        <taxon>Burkholderiales</taxon>
        <taxon>Burkholderiaceae</taxon>
        <taxon>Trinickia</taxon>
    </lineage>
</organism>
<dbReference type="AlphaFoldDB" id="A0A3D8JPT5"/>
<sequence>MPTDPKNTLHPTLRQRTVTGGFASVRMADIPLHLRYNTVGVAAAQSVAPHPSPAPSEALSPLVQPTWRDRAAEVVRNELTPHAIIGRVSTAASMLPGPTHGWDAEHARHQSHVAMEEASSAWSALKQGNLSGAVTMGVQAVASTARAATGVAPVAAVLHSTGVPFASEVADRTAQAVHALMPSPVGPIKRPGPKEKMD</sequence>
<comment type="caution">
    <text evidence="1">The sequence shown here is derived from an EMBL/GenBank/DDBJ whole genome shotgun (WGS) entry which is preliminary data.</text>
</comment>
<reference evidence="1 2" key="1">
    <citation type="submission" date="2018-08" db="EMBL/GenBank/DDBJ databases">
        <title>Paraburkholderia sp. DHOM06 isolated from forest soil.</title>
        <authorList>
            <person name="Gao Z.-H."/>
            <person name="Qiu L.-H."/>
        </authorList>
    </citation>
    <scope>NUCLEOTIDE SEQUENCE [LARGE SCALE GENOMIC DNA]</scope>
    <source>
        <strain evidence="1 2">DHOM06</strain>
    </source>
</reference>
<gene>
    <name evidence="1" type="ORF">DWV00_32500</name>
</gene>
<evidence type="ECO:0000313" key="2">
    <source>
        <dbReference type="Proteomes" id="UP000256838"/>
    </source>
</evidence>